<accession>A0A699KA89</accession>
<feature type="compositionally biased region" description="Basic and acidic residues" evidence="1">
    <location>
        <begin position="400"/>
        <end position="413"/>
    </location>
</feature>
<reference evidence="2" key="1">
    <citation type="journal article" date="2019" name="Sci. Rep.">
        <title>Draft genome of Tanacetum cinerariifolium, the natural source of mosquito coil.</title>
        <authorList>
            <person name="Yamashiro T."/>
            <person name="Shiraishi A."/>
            <person name="Satake H."/>
            <person name="Nakayama K."/>
        </authorList>
    </citation>
    <scope>NUCLEOTIDE SEQUENCE</scope>
</reference>
<feature type="region of interest" description="Disordered" evidence="1">
    <location>
        <begin position="343"/>
        <end position="526"/>
    </location>
</feature>
<gene>
    <name evidence="2" type="ORF">Tci_654942</name>
</gene>
<protein>
    <submittedName>
        <fullName evidence="2">E-beta-farnesene synthase</fullName>
    </submittedName>
</protein>
<evidence type="ECO:0000313" key="2">
    <source>
        <dbReference type="EMBL" id="GFA82970.1"/>
    </source>
</evidence>
<dbReference type="EMBL" id="BKCJ010496007">
    <property type="protein sequence ID" value="GFA82970.1"/>
    <property type="molecule type" value="Genomic_DNA"/>
</dbReference>
<dbReference type="AlphaFoldDB" id="A0A699KA89"/>
<sequence>MASSNITLCMYISEYDCVDKMADVNAPSGQALIMAPPVRTDDQILPRIRWVPNRKSNYYLDLEKLQGNQIYKIAVDLSKNTNFFRAFTASSTIPSIYIQQFWDTIQYDKKAGSYRNVSNVVTNDMFQPRRALITIINLCITGKTSGFARPRAPVLQISWGIIKQANIDYAERIWEEFVQSIHTFIENKQNLSRHTTGKKRATLIVIPSIRALITIINLCITGKTSGFARPRAHVLQISWGIIKQANIDYAERIWEEFVQSIHTFIENKRNLRHKFHPRPESLLHLPNEEPVLGYLKFSAKGTKREVFRMPVPCSLITADIQATSYYQEYLANVAKHRRYLAGETGSVQDSPAPKPTKPARKPKSTAPTAPPRPAISTPVTSAQPAPTSTPAKLQEKKRKQATETSDKPPEAKKSRYGTIGKKRSLKSVAASEAEEVLVMEPQELESGKYQPLPEVPGKGKAKMTEEQAGPDPGAQAEGQTGSDASDQDEGQAGSNLDEFSEGQAGPDPGNAGADVHSIPSPMVHAG</sequence>
<comment type="caution">
    <text evidence="2">The sequence shown here is derived from an EMBL/GenBank/DDBJ whole genome shotgun (WGS) entry which is preliminary data.</text>
</comment>
<evidence type="ECO:0000256" key="1">
    <source>
        <dbReference type="SAM" id="MobiDB-lite"/>
    </source>
</evidence>
<organism evidence="2">
    <name type="scientific">Tanacetum cinerariifolium</name>
    <name type="common">Dalmatian daisy</name>
    <name type="synonym">Chrysanthemum cinerariifolium</name>
    <dbReference type="NCBI Taxonomy" id="118510"/>
    <lineage>
        <taxon>Eukaryota</taxon>
        <taxon>Viridiplantae</taxon>
        <taxon>Streptophyta</taxon>
        <taxon>Embryophyta</taxon>
        <taxon>Tracheophyta</taxon>
        <taxon>Spermatophyta</taxon>
        <taxon>Magnoliopsida</taxon>
        <taxon>eudicotyledons</taxon>
        <taxon>Gunneridae</taxon>
        <taxon>Pentapetalae</taxon>
        <taxon>asterids</taxon>
        <taxon>campanulids</taxon>
        <taxon>Asterales</taxon>
        <taxon>Asteraceae</taxon>
        <taxon>Asteroideae</taxon>
        <taxon>Anthemideae</taxon>
        <taxon>Anthemidinae</taxon>
        <taxon>Tanacetum</taxon>
    </lineage>
</organism>
<name>A0A699KA89_TANCI</name>
<feature type="non-terminal residue" evidence="2">
    <location>
        <position position="526"/>
    </location>
</feature>
<feature type="compositionally biased region" description="Polar residues" evidence="1">
    <location>
        <begin position="379"/>
        <end position="391"/>
    </location>
</feature>
<proteinExistence type="predicted"/>